<accession>A0A7E4UPB8</accession>
<reference evidence="3" key="2">
    <citation type="submission" date="2020-10" db="UniProtKB">
        <authorList>
            <consortium name="WormBaseParasite"/>
        </authorList>
    </citation>
    <scope>IDENTIFICATION</scope>
</reference>
<keyword evidence="2" id="KW-1185">Reference proteome</keyword>
<feature type="region of interest" description="Disordered" evidence="1">
    <location>
        <begin position="280"/>
        <end position="344"/>
    </location>
</feature>
<organism evidence="2 3">
    <name type="scientific">Panagrellus redivivus</name>
    <name type="common">Microworm</name>
    <dbReference type="NCBI Taxonomy" id="6233"/>
    <lineage>
        <taxon>Eukaryota</taxon>
        <taxon>Metazoa</taxon>
        <taxon>Ecdysozoa</taxon>
        <taxon>Nematoda</taxon>
        <taxon>Chromadorea</taxon>
        <taxon>Rhabditida</taxon>
        <taxon>Tylenchina</taxon>
        <taxon>Panagrolaimomorpha</taxon>
        <taxon>Panagrolaimoidea</taxon>
        <taxon>Panagrolaimidae</taxon>
        <taxon>Panagrellus</taxon>
    </lineage>
</organism>
<reference evidence="2" key="1">
    <citation type="journal article" date="2013" name="Genetics">
        <title>The draft genome and transcriptome of Panagrellus redivivus are shaped by the harsh demands of a free-living lifestyle.</title>
        <authorList>
            <person name="Srinivasan J."/>
            <person name="Dillman A.R."/>
            <person name="Macchietto M.G."/>
            <person name="Heikkinen L."/>
            <person name="Lakso M."/>
            <person name="Fracchia K.M."/>
            <person name="Antoshechkin I."/>
            <person name="Mortazavi A."/>
            <person name="Wong G."/>
            <person name="Sternberg P.W."/>
        </authorList>
    </citation>
    <scope>NUCLEOTIDE SEQUENCE [LARGE SCALE GENOMIC DNA]</scope>
    <source>
        <strain evidence="2">MT8872</strain>
    </source>
</reference>
<proteinExistence type="predicted"/>
<feature type="region of interest" description="Disordered" evidence="1">
    <location>
        <begin position="26"/>
        <end position="56"/>
    </location>
</feature>
<dbReference type="Proteomes" id="UP000492821">
    <property type="component" value="Unassembled WGS sequence"/>
</dbReference>
<feature type="region of interest" description="Disordered" evidence="1">
    <location>
        <begin position="376"/>
        <end position="409"/>
    </location>
</feature>
<name>A0A7E4UPB8_PANRE</name>
<evidence type="ECO:0000313" key="3">
    <source>
        <dbReference type="WBParaSite" id="Pan_g11103.t1"/>
    </source>
</evidence>
<dbReference type="AlphaFoldDB" id="A0A7E4UPB8"/>
<protein>
    <submittedName>
        <fullName evidence="3">C2H2-type domain-containing protein</fullName>
    </submittedName>
</protein>
<evidence type="ECO:0000256" key="1">
    <source>
        <dbReference type="SAM" id="MobiDB-lite"/>
    </source>
</evidence>
<feature type="compositionally biased region" description="Polar residues" evidence="1">
    <location>
        <begin position="376"/>
        <end position="385"/>
    </location>
</feature>
<feature type="compositionally biased region" description="Low complexity" evidence="1">
    <location>
        <begin position="230"/>
        <end position="247"/>
    </location>
</feature>
<feature type="compositionally biased region" description="Low complexity" evidence="1">
    <location>
        <begin position="312"/>
        <end position="329"/>
    </location>
</feature>
<evidence type="ECO:0000313" key="2">
    <source>
        <dbReference type="Proteomes" id="UP000492821"/>
    </source>
</evidence>
<feature type="compositionally biased region" description="Basic residues" evidence="1">
    <location>
        <begin position="280"/>
        <end position="292"/>
    </location>
</feature>
<dbReference type="WBParaSite" id="Pan_g11103.t1">
    <property type="protein sequence ID" value="Pan_g11103.t1"/>
    <property type="gene ID" value="Pan_g11103"/>
</dbReference>
<feature type="region of interest" description="Disordered" evidence="1">
    <location>
        <begin position="228"/>
        <end position="263"/>
    </location>
</feature>
<sequence>MVIAQLVQPLLDEAQTALAILEMGTQQSRLRADHPRRPHGGGGGGTENGTNLTSRDKDLDSTAAAKCWSFATCQKLTEHHRSMDNDAYKPLAHEPVHVSGAPLASAESMKIDSKSDDAPSVVAGAVVGTWKNGSLKRPDFLPMMPAGHASKDPQTPAFTFDQTPTPGIKSKSVTSIYTDSTCETSEYHLSEHSQDMLMNIIRCFPFPTPKNSPKVVKRLDSKVSLPGCIVEPSSSSVSTPESPSYTTQSHEQLDPTKPPSGKKHYFAKHQATVANLFHRQHHAVKQQQKRAAAHSGADFGSATSTETISSNGRPPALSSASAPGSVGAGESTPSPDKEVKKSALSRLCQQTCPSQYPPPQNSIIGTTKKTLKLTLSPTFSNSKSSPGLGKTTHKGKTQPRQEEHIRNQSPLTSKIHEHAHATTADWKFALFVDFTSPPTPGCSVLSHPCCQGDYRLGKAIFNFDLVEFSYTFLTARFVLLSLVENSLCQTST</sequence>
<feature type="compositionally biased region" description="Polar residues" evidence="1">
    <location>
        <begin position="301"/>
        <end position="311"/>
    </location>
</feature>